<evidence type="ECO:0000313" key="8">
    <source>
        <dbReference type="Proteomes" id="UP000070444"/>
    </source>
</evidence>
<keyword evidence="6" id="KW-1133">Transmembrane helix</keyword>
<comment type="similarity">
    <text evidence="5">Belongs to the cytochrome P450 family.</text>
</comment>
<dbReference type="InterPro" id="IPR001128">
    <property type="entry name" value="Cyt_P450"/>
</dbReference>
<dbReference type="OMA" id="TYFRIAM"/>
<dbReference type="AlphaFoldDB" id="A0A137PI92"/>
<dbReference type="Pfam" id="PF00067">
    <property type="entry name" value="p450"/>
    <property type="match status" value="1"/>
</dbReference>
<dbReference type="EMBL" id="KQ964421">
    <property type="protein sequence ID" value="KXN74690.1"/>
    <property type="molecule type" value="Genomic_DNA"/>
</dbReference>
<dbReference type="Gene3D" id="1.10.630.10">
    <property type="entry name" value="Cytochrome P450"/>
    <property type="match status" value="1"/>
</dbReference>
<proteinExistence type="inferred from homology"/>
<keyword evidence="5" id="KW-0503">Monooxygenase</keyword>
<comment type="cofactor">
    <cofactor evidence="1 4">
        <name>heme</name>
        <dbReference type="ChEBI" id="CHEBI:30413"/>
    </cofactor>
</comment>
<gene>
    <name evidence="7" type="ORF">CONCODRAFT_34382</name>
</gene>
<dbReference type="InterPro" id="IPR017972">
    <property type="entry name" value="Cyt_P450_CS"/>
</dbReference>
<dbReference type="GO" id="GO:0005506">
    <property type="term" value="F:iron ion binding"/>
    <property type="evidence" value="ECO:0007669"/>
    <property type="project" value="InterPro"/>
</dbReference>
<dbReference type="PROSITE" id="PS00086">
    <property type="entry name" value="CYTOCHROME_P450"/>
    <property type="match status" value="1"/>
</dbReference>
<reference evidence="7 8" key="1">
    <citation type="journal article" date="2015" name="Genome Biol. Evol.">
        <title>Phylogenomic analyses indicate that early fungi evolved digesting cell walls of algal ancestors of land plants.</title>
        <authorList>
            <person name="Chang Y."/>
            <person name="Wang S."/>
            <person name="Sekimoto S."/>
            <person name="Aerts A.L."/>
            <person name="Choi C."/>
            <person name="Clum A."/>
            <person name="LaButti K.M."/>
            <person name="Lindquist E.A."/>
            <person name="Yee Ngan C."/>
            <person name="Ohm R.A."/>
            <person name="Salamov A.A."/>
            <person name="Grigoriev I.V."/>
            <person name="Spatafora J.W."/>
            <person name="Berbee M.L."/>
        </authorList>
    </citation>
    <scope>NUCLEOTIDE SEQUENCE [LARGE SCALE GENOMIC DNA]</scope>
    <source>
        <strain evidence="7 8">NRRL 28638</strain>
    </source>
</reference>
<evidence type="ECO:0000256" key="1">
    <source>
        <dbReference type="ARBA" id="ARBA00001971"/>
    </source>
</evidence>
<accession>A0A137PI92</accession>
<sequence>MSLEVTPSLSSGTYFNLQTFGALSIALILYAVYKTVIYPYYLGPLRNLPRPKNVIKYMYELYTKRLEGDAEHLLQYSLKYGPVVHYFGNVVLLNDLSFKKYWMTYKFKKSIFYTTFDMSGNPNLFSAIEKDYHSKIKRLVLPAFSVKTLDIIEKTVYDIGSEGLVSHIQSVIKSGQSDAFDLFHLFHCSTFDVITQLVFGTNFDTISDEAKADYYISALGDTQKAMFWRTMIPFYKLIPFPMEKLFKPVILENIKLRENNPHPDILQSLIDSKDPETGEKLTNEQITVECMTLLFAGMDTTANTLTWTLYELLKNPDIYELVEKEILEEFPNFNEPIPVEKAKSNLKYLEAALLESMRLYPVAPGGLPRVVPEGGVTIAGHFLPEKTIIFQPIYNLHHDPSNWKEPKVYDIQRWLGDERDNNKAKLMSFGAGPRSCIGRELAWNEMYLVLSNLIRNFKMELVDKELTPTFKFFYTPKEKRMRVKFSART</sequence>
<feature type="transmembrane region" description="Helical" evidence="6">
    <location>
        <begin position="20"/>
        <end position="42"/>
    </location>
</feature>
<keyword evidence="3 4" id="KW-0408">Iron</keyword>
<dbReference type="InterPro" id="IPR036396">
    <property type="entry name" value="Cyt_P450_sf"/>
</dbReference>
<evidence type="ECO:0000256" key="3">
    <source>
        <dbReference type="ARBA" id="ARBA00023004"/>
    </source>
</evidence>
<keyword evidence="5" id="KW-0560">Oxidoreductase</keyword>
<evidence type="ECO:0000256" key="5">
    <source>
        <dbReference type="RuleBase" id="RU000461"/>
    </source>
</evidence>
<feature type="binding site" description="axial binding residue" evidence="4">
    <location>
        <position position="436"/>
    </location>
    <ligand>
        <name>heme</name>
        <dbReference type="ChEBI" id="CHEBI:30413"/>
    </ligand>
    <ligandPart>
        <name>Fe</name>
        <dbReference type="ChEBI" id="CHEBI:18248"/>
    </ligandPart>
</feature>
<evidence type="ECO:0000256" key="4">
    <source>
        <dbReference type="PIRSR" id="PIRSR602401-1"/>
    </source>
</evidence>
<evidence type="ECO:0000256" key="2">
    <source>
        <dbReference type="ARBA" id="ARBA00022723"/>
    </source>
</evidence>
<protein>
    <submittedName>
        <fullName evidence="7">Cytochrome P450</fullName>
    </submittedName>
</protein>
<dbReference type="InterPro" id="IPR002401">
    <property type="entry name" value="Cyt_P450_E_grp-I"/>
</dbReference>
<dbReference type="GO" id="GO:0020037">
    <property type="term" value="F:heme binding"/>
    <property type="evidence" value="ECO:0007669"/>
    <property type="project" value="InterPro"/>
</dbReference>
<organism evidence="7 8">
    <name type="scientific">Conidiobolus coronatus (strain ATCC 28846 / CBS 209.66 / NRRL 28638)</name>
    <name type="common">Delacroixia coronata</name>
    <dbReference type="NCBI Taxonomy" id="796925"/>
    <lineage>
        <taxon>Eukaryota</taxon>
        <taxon>Fungi</taxon>
        <taxon>Fungi incertae sedis</taxon>
        <taxon>Zoopagomycota</taxon>
        <taxon>Entomophthoromycotina</taxon>
        <taxon>Entomophthoromycetes</taxon>
        <taxon>Entomophthorales</taxon>
        <taxon>Ancylistaceae</taxon>
        <taxon>Conidiobolus</taxon>
    </lineage>
</organism>
<dbReference type="InterPro" id="IPR050121">
    <property type="entry name" value="Cytochrome_P450_monoxygenase"/>
</dbReference>
<keyword evidence="8" id="KW-1185">Reference proteome</keyword>
<evidence type="ECO:0000313" key="7">
    <source>
        <dbReference type="EMBL" id="KXN74690.1"/>
    </source>
</evidence>
<dbReference type="OrthoDB" id="1470350at2759"/>
<dbReference type="GO" id="GO:0004497">
    <property type="term" value="F:monooxygenase activity"/>
    <property type="evidence" value="ECO:0007669"/>
    <property type="project" value="UniProtKB-KW"/>
</dbReference>
<keyword evidence="4 5" id="KW-0349">Heme</keyword>
<evidence type="ECO:0000256" key="6">
    <source>
        <dbReference type="SAM" id="Phobius"/>
    </source>
</evidence>
<keyword evidence="2 4" id="KW-0479">Metal-binding</keyword>
<name>A0A137PI92_CONC2</name>
<dbReference type="SUPFAM" id="SSF48264">
    <property type="entry name" value="Cytochrome P450"/>
    <property type="match status" value="1"/>
</dbReference>
<dbReference type="PRINTS" id="PR00385">
    <property type="entry name" value="P450"/>
</dbReference>
<dbReference type="STRING" id="796925.A0A137PI92"/>
<keyword evidence="6" id="KW-0472">Membrane</keyword>
<dbReference type="PANTHER" id="PTHR24305:SF218">
    <property type="entry name" value="P450, PUTATIVE (EUROFUNG)-RELATED"/>
    <property type="match status" value="1"/>
</dbReference>
<dbReference type="Proteomes" id="UP000070444">
    <property type="component" value="Unassembled WGS sequence"/>
</dbReference>
<dbReference type="PRINTS" id="PR00463">
    <property type="entry name" value="EP450I"/>
</dbReference>
<keyword evidence="6" id="KW-0812">Transmembrane</keyword>
<dbReference type="PANTHER" id="PTHR24305">
    <property type="entry name" value="CYTOCHROME P450"/>
    <property type="match status" value="1"/>
</dbReference>
<dbReference type="GO" id="GO:0016705">
    <property type="term" value="F:oxidoreductase activity, acting on paired donors, with incorporation or reduction of molecular oxygen"/>
    <property type="evidence" value="ECO:0007669"/>
    <property type="project" value="InterPro"/>
</dbReference>